<accession>A0A9Q9B8V7</accession>
<evidence type="ECO:0000313" key="1">
    <source>
        <dbReference type="EMBL" id="USW59442.1"/>
    </source>
</evidence>
<dbReference type="SUPFAM" id="SSF51182">
    <property type="entry name" value="RmlC-like cupins"/>
    <property type="match status" value="1"/>
</dbReference>
<proteinExistence type="predicted"/>
<evidence type="ECO:0000313" key="2">
    <source>
        <dbReference type="Proteomes" id="UP001056384"/>
    </source>
</evidence>
<dbReference type="PANTHER" id="PTHR36156">
    <property type="entry name" value="SLR2101 PROTEIN"/>
    <property type="match status" value="1"/>
</dbReference>
<dbReference type="Gene3D" id="2.60.120.10">
    <property type="entry name" value="Jelly Rolls"/>
    <property type="match status" value="1"/>
</dbReference>
<organism evidence="1 2">
    <name type="scientific">Septoria linicola</name>
    <dbReference type="NCBI Taxonomy" id="215465"/>
    <lineage>
        <taxon>Eukaryota</taxon>
        <taxon>Fungi</taxon>
        <taxon>Dikarya</taxon>
        <taxon>Ascomycota</taxon>
        <taxon>Pezizomycotina</taxon>
        <taxon>Dothideomycetes</taxon>
        <taxon>Dothideomycetidae</taxon>
        <taxon>Mycosphaerellales</taxon>
        <taxon>Mycosphaerellaceae</taxon>
        <taxon>Septoria</taxon>
    </lineage>
</organism>
<dbReference type="CDD" id="cd02231">
    <property type="entry name" value="cupin_BLL6423-like"/>
    <property type="match status" value="1"/>
</dbReference>
<dbReference type="EMBL" id="CP099429">
    <property type="protein sequence ID" value="USW59442.1"/>
    <property type="molecule type" value="Genomic_DNA"/>
</dbReference>
<dbReference type="Proteomes" id="UP001056384">
    <property type="component" value="Chromosome 12"/>
</dbReference>
<dbReference type="InterPro" id="IPR011051">
    <property type="entry name" value="RmlC_Cupin_sf"/>
</dbReference>
<keyword evidence="2" id="KW-1185">Reference proteome</keyword>
<dbReference type="AlphaFoldDB" id="A0A9Q9B8V7"/>
<dbReference type="InterPro" id="IPR047142">
    <property type="entry name" value="OryJ/VirC-like"/>
</dbReference>
<sequence length="184" mass="19989">MASSNELPAPTVIRTTHNEEGKAIISKAVPEQPTPQVVSNGDAKFYLAYATSQFPVDMNKDKDLDAYQEFASQPPGLVVNNGTVLRHVDMAPGITSPMHRTVSMDYGIVIAGDIELILDSGEARRMGAGDICDQRGTMHAWRNLSQTSYARMLYVLQPSQPLKIGEQTLGEDYGGTMDGVRSST</sequence>
<protein>
    <submittedName>
        <fullName evidence="1">RmlC-like cupin domain superfamily, rmlC-like jelly roll protein</fullName>
    </submittedName>
</protein>
<reference evidence="1" key="1">
    <citation type="submission" date="2022-06" db="EMBL/GenBank/DDBJ databases">
        <title>Complete genome sequences of two strains of the flax pathogen Septoria linicola.</title>
        <authorList>
            <person name="Lapalu N."/>
            <person name="Simon A."/>
            <person name="Demenou B."/>
            <person name="Paumier D."/>
            <person name="Guillot M.-P."/>
            <person name="Gout L."/>
            <person name="Valade R."/>
        </authorList>
    </citation>
    <scope>NUCLEOTIDE SEQUENCE</scope>
    <source>
        <strain evidence="1">SE15195</strain>
    </source>
</reference>
<name>A0A9Q9B8V7_9PEZI</name>
<dbReference type="InterPro" id="IPR014710">
    <property type="entry name" value="RmlC-like_jellyroll"/>
</dbReference>
<dbReference type="PANTHER" id="PTHR36156:SF3">
    <property type="entry name" value="CUPIN 2 CONSERVED BARREL DOMAIN-CONTAINING PROTEIN"/>
    <property type="match status" value="1"/>
</dbReference>
<gene>
    <name evidence="1" type="ORF">Slin15195_G127610</name>
</gene>